<sequence length="71" mass="8313">MTNANKTKQCFLELLNPHKDLLYKYGKHIIRNVNDAEDALQTTIMNAYKTLDIFMDNRFRRAFFQGTQGKG</sequence>
<dbReference type="AlphaFoldDB" id="Q1PWX2"/>
<accession>Q1PWX2</accession>
<name>Q1PWX2_KUEST</name>
<proteinExistence type="predicted"/>
<dbReference type="OrthoDB" id="9803470at2"/>
<dbReference type="Gene3D" id="1.10.1740.10">
    <property type="match status" value="1"/>
</dbReference>
<reference evidence="1" key="2">
    <citation type="submission" date="2006-01" db="EMBL/GenBank/DDBJ databases">
        <authorList>
            <person name="Genoscope"/>
        </authorList>
    </citation>
    <scope>NUCLEOTIDE SEQUENCE</scope>
</reference>
<reference evidence="1" key="1">
    <citation type="journal article" date="2006" name="Nature">
        <title>Deciphering the evolution and metabolism of an anammox bacterium from a community genome.</title>
        <authorList>
            <person name="Strous M."/>
            <person name="Pelletier E."/>
            <person name="Mangenot S."/>
            <person name="Rattei T."/>
            <person name="Lehner A."/>
            <person name="Taylor M.W."/>
            <person name="Horn M."/>
            <person name="Daims H."/>
            <person name="Bartol-Mavel D."/>
            <person name="Wincker P."/>
            <person name="Barbe V."/>
            <person name="Fonknechten N."/>
            <person name="Vallenet D."/>
            <person name="Segurens B."/>
            <person name="Schenowitz-Truong C."/>
            <person name="Medigue C."/>
            <person name="Collingro A."/>
            <person name="Snel B."/>
            <person name="Dutilh B.E."/>
            <person name="OpDenCamp H.J.M."/>
            <person name="vanDerDrift C."/>
            <person name="Cirpus I."/>
            <person name="vanDePas-Schoonen K.T."/>
            <person name="Harhangi H.R."/>
            <person name="vanNiftrik L."/>
            <person name="Schmid M."/>
            <person name="Keltjens J."/>
            <person name="vanDeVossenberg J."/>
            <person name="Kartal B."/>
            <person name="Meier H."/>
            <person name="Frishman D."/>
            <person name="Huynen M.A."/>
            <person name="Mewes H."/>
            <person name="Weissenbach J."/>
            <person name="Jetten M.S.M."/>
            <person name="Wagner M."/>
            <person name="LePaslier D."/>
        </authorList>
    </citation>
    <scope>NUCLEOTIDE SEQUENCE</scope>
</reference>
<organism evidence="1">
    <name type="scientific">Kuenenia stuttgartiensis</name>
    <dbReference type="NCBI Taxonomy" id="174633"/>
    <lineage>
        <taxon>Bacteria</taxon>
        <taxon>Pseudomonadati</taxon>
        <taxon>Planctomycetota</taxon>
        <taxon>Candidatus Brocadiia</taxon>
        <taxon>Candidatus Brocadiales</taxon>
        <taxon>Candidatus Brocadiaceae</taxon>
        <taxon>Candidatus Kuenenia</taxon>
    </lineage>
</organism>
<protein>
    <submittedName>
        <fullName evidence="1">Uncharacterized protein</fullName>
    </submittedName>
</protein>
<dbReference type="GO" id="GO:0003700">
    <property type="term" value="F:DNA-binding transcription factor activity"/>
    <property type="evidence" value="ECO:0007669"/>
    <property type="project" value="InterPro"/>
</dbReference>
<dbReference type="GO" id="GO:0006352">
    <property type="term" value="P:DNA-templated transcription initiation"/>
    <property type="evidence" value="ECO:0007669"/>
    <property type="project" value="InterPro"/>
</dbReference>
<dbReference type="EMBL" id="CT573073">
    <property type="protein sequence ID" value="CAJ71718.1"/>
    <property type="molecule type" value="Genomic_DNA"/>
</dbReference>
<dbReference type="SUPFAM" id="SSF88946">
    <property type="entry name" value="Sigma2 domain of RNA polymerase sigma factors"/>
    <property type="match status" value="1"/>
</dbReference>
<gene>
    <name evidence="1" type="ORF">kustc0973</name>
</gene>
<evidence type="ECO:0000313" key="1">
    <source>
        <dbReference type="EMBL" id="CAJ71718.1"/>
    </source>
</evidence>
<dbReference type="InterPro" id="IPR013325">
    <property type="entry name" value="RNA_pol_sigma_r2"/>
</dbReference>